<dbReference type="PROSITE" id="PS50931">
    <property type="entry name" value="HTH_LYSR"/>
    <property type="match status" value="1"/>
</dbReference>
<protein>
    <submittedName>
        <fullName evidence="6">LysR family transcriptional regulator ArgP</fullName>
    </submittedName>
</protein>
<evidence type="ECO:0000256" key="1">
    <source>
        <dbReference type="ARBA" id="ARBA00009437"/>
    </source>
</evidence>
<dbReference type="InterPro" id="IPR050176">
    <property type="entry name" value="LTTR"/>
</dbReference>
<dbReference type="InterPro" id="IPR036390">
    <property type="entry name" value="WH_DNA-bd_sf"/>
</dbReference>
<dbReference type="PANTHER" id="PTHR30579:SF2">
    <property type="entry name" value="HTH-TYPE TRANSCRIPTIONAL REGULATOR ARGP"/>
    <property type="match status" value="1"/>
</dbReference>
<dbReference type="Pfam" id="PF00126">
    <property type="entry name" value="HTH_1"/>
    <property type="match status" value="1"/>
</dbReference>
<feature type="domain" description="HTH lysR-type" evidence="5">
    <location>
        <begin position="2"/>
        <end position="58"/>
    </location>
</feature>
<dbReference type="InterPro" id="IPR017685">
    <property type="entry name" value="ArgP"/>
</dbReference>
<dbReference type="InterPro" id="IPR000847">
    <property type="entry name" value="LysR_HTH_N"/>
</dbReference>
<keyword evidence="7" id="KW-1185">Reference proteome</keyword>
<dbReference type="PRINTS" id="PR00039">
    <property type="entry name" value="HTHLYSR"/>
</dbReference>
<dbReference type="SUPFAM" id="SSF46785">
    <property type="entry name" value="Winged helix' DNA-binding domain"/>
    <property type="match status" value="1"/>
</dbReference>
<evidence type="ECO:0000259" key="5">
    <source>
        <dbReference type="PROSITE" id="PS50931"/>
    </source>
</evidence>
<reference evidence="6 7" key="1">
    <citation type="submission" date="2022-11" db="EMBL/GenBank/DDBJ databases">
        <title>Desulfobotulus tamanensis H1 sp. nov. - anaerobic, alkaliphilic, sulphate reducing bacterium isolated from terrestrial mud volcano.</title>
        <authorList>
            <person name="Frolova A."/>
            <person name="Merkel A.Y."/>
            <person name="Slobodkin A.I."/>
        </authorList>
    </citation>
    <scope>NUCLEOTIDE SEQUENCE [LARGE SCALE GENOMIC DNA]</scope>
    <source>
        <strain evidence="6 7">H1</strain>
    </source>
</reference>
<dbReference type="PANTHER" id="PTHR30579">
    <property type="entry name" value="TRANSCRIPTIONAL REGULATOR"/>
    <property type="match status" value="1"/>
</dbReference>
<dbReference type="Proteomes" id="UP001209681">
    <property type="component" value="Unassembled WGS sequence"/>
</dbReference>
<dbReference type="NCBIfam" id="NF009888">
    <property type="entry name" value="PRK13348.1"/>
    <property type="match status" value="1"/>
</dbReference>
<evidence type="ECO:0000313" key="7">
    <source>
        <dbReference type="Proteomes" id="UP001209681"/>
    </source>
</evidence>
<dbReference type="Gene3D" id="1.10.10.10">
    <property type="entry name" value="Winged helix-like DNA-binding domain superfamily/Winged helix DNA-binding domain"/>
    <property type="match status" value="1"/>
</dbReference>
<dbReference type="NCBIfam" id="TIGR03298">
    <property type="entry name" value="argP"/>
    <property type="match status" value="1"/>
</dbReference>
<keyword evidence="2" id="KW-0805">Transcription regulation</keyword>
<organism evidence="6 7">
    <name type="scientific">Desulfobotulus pelophilus</name>
    <dbReference type="NCBI Taxonomy" id="2823377"/>
    <lineage>
        <taxon>Bacteria</taxon>
        <taxon>Pseudomonadati</taxon>
        <taxon>Thermodesulfobacteriota</taxon>
        <taxon>Desulfobacteria</taxon>
        <taxon>Desulfobacterales</taxon>
        <taxon>Desulfobacteraceae</taxon>
        <taxon>Desulfobotulus</taxon>
    </lineage>
</organism>
<name>A0ABT3N9H9_9BACT</name>
<evidence type="ECO:0000256" key="2">
    <source>
        <dbReference type="ARBA" id="ARBA00023015"/>
    </source>
</evidence>
<dbReference type="Gene3D" id="3.40.190.290">
    <property type="match status" value="1"/>
</dbReference>
<evidence type="ECO:0000313" key="6">
    <source>
        <dbReference type="EMBL" id="MCW7754123.1"/>
    </source>
</evidence>
<dbReference type="InterPro" id="IPR005119">
    <property type="entry name" value="LysR_subst-bd"/>
</dbReference>
<dbReference type="Pfam" id="PF03466">
    <property type="entry name" value="LysR_substrate"/>
    <property type="match status" value="1"/>
</dbReference>
<dbReference type="NCBIfam" id="NF002964">
    <property type="entry name" value="PRK03635.1"/>
    <property type="match status" value="1"/>
</dbReference>
<dbReference type="SUPFAM" id="SSF53850">
    <property type="entry name" value="Periplasmic binding protein-like II"/>
    <property type="match status" value="1"/>
</dbReference>
<comment type="similarity">
    <text evidence="1">Belongs to the LysR transcriptional regulatory family.</text>
</comment>
<sequence length="299" mass="33292">MLDYKLLEALASVVEEGGFERAAQALHITQSAVSQRIKLLENQTGQVLLVRSYPPRATEPGVRLLKHYRQVASLEADLEDALLPRGPGVYRSLKVGLNADSLTTWFPGAVQSFLLSRDILLDLCTDDQDVTHRLLQDGEVMGCITSRERSLQGCRVQALGSMRYRMLASPAYMERWLPSGPEGLGDLQAPVLIFNRKDRLQDYFFTSVTGHTIRHPVHYIPSASSFLQFILLGLGCGMVPDLQSDRYLGSGALVEVVPNRPMDVPLYWHCWDIGSALLRDFTEVLVLEAGKRLPCIVGQ</sequence>
<proteinExistence type="inferred from homology"/>
<dbReference type="InterPro" id="IPR036388">
    <property type="entry name" value="WH-like_DNA-bd_sf"/>
</dbReference>
<accession>A0ABT3N9H9</accession>
<evidence type="ECO:0000256" key="4">
    <source>
        <dbReference type="ARBA" id="ARBA00023163"/>
    </source>
</evidence>
<gene>
    <name evidence="6" type="ORF">OOT00_08995</name>
</gene>
<dbReference type="RefSeq" id="WP_265425043.1">
    <property type="nucleotide sequence ID" value="NZ_JAPFPW010000009.1"/>
</dbReference>
<keyword evidence="3" id="KW-0238">DNA-binding</keyword>
<keyword evidence="4" id="KW-0804">Transcription</keyword>
<comment type="caution">
    <text evidence="6">The sequence shown here is derived from an EMBL/GenBank/DDBJ whole genome shotgun (WGS) entry which is preliminary data.</text>
</comment>
<evidence type="ECO:0000256" key="3">
    <source>
        <dbReference type="ARBA" id="ARBA00023125"/>
    </source>
</evidence>
<dbReference type="EMBL" id="JAPFPW010000009">
    <property type="protein sequence ID" value="MCW7754123.1"/>
    <property type="molecule type" value="Genomic_DNA"/>
</dbReference>